<dbReference type="InterPro" id="IPR013424">
    <property type="entry name" value="Ice-binding_C"/>
</dbReference>
<evidence type="ECO:0000313" key="4">
    <source>
        <dbReference type="Proteomes" id="UP000317909"/>
    </source>
</evidence>
<gene>
    <name evidence="3" type="ORF">I41_23580</name>
</gene>
<feature type="chain" id="PRO_5022044654" description="Ice-binding protein C-terminal domain-containing protein" evidence="1">
    <location>
        <begin position="22"/>
        <end position="263"/>
    </location>
</feature>
<dbReference type="AlphaFoldDB" id="A0A517TXU0"/>
<protein>
    <recommendedName>
        <fullName evidence="2">Ice-binding protein C-terminal domain-containing protein</fullName>
    </recommendedName>
</protein>
<sequence precursor="true">MKWTIAAKAFAVLAWGLTAWGSVQGGVVVSDPLTSFDAGSFTVSAVDPIVYDASGAHFGTGVPGDSGRSYQRTNRSNFAQASKVVAEITFQTSTDDQQVFFGIGAGETALFGTPDWSTQFSSASFWPETGNDKFTRFRTANDSNSFGDSTIPGFAPGTHRFRMTYTKATSQLLGEIDLDYAGGPFVADPAGSNFPIVTTSLNGPNGWLAGLLSEPSRVFFGGDDGATFRDLKVTVIPEPATGVLLAIGLAALARRRGQIVVRR</sequence>
<dbReference type="RefSeq" id="WP_145432672.1">
    <property type="nucleotide sequence ID" value="NZ_CP036339.1"/>
</dbReference>
<name>A0A517TXU0_9BACT</name>
<keyword evidence="4" id="KW-1185">Reference proteome</keyword>
<evidence type="ECO:0000313" key="3">
    <source>
        <dbReference type="EMBL" id="QDT73169.1"/>
    </source>
</evidence>
<feature type="domain" description="Ice-binding protein C-terminal" evidence="2">
    <location>
        <begin position="236"/>
        <end position="256"/>
    </location>
</feature>
<evidence type="ECO:0000259" key="2">
    <source>
        <dbReference type="Pfam" id="PF07589"/>
    </source>
</evidence>
<keyword evidence="1" id="KW-0732">Signal</keyword>
<organism evidence="3 4">
    <name type="scientific">Lacipirellula limnantheis</name>
    <dbReference type="NCBI Taxonomy" id="2528024"/>
    <lineage>
        <taxon>Bacteria</taxon>
        <taxon>Pseudomonadati</taxon>
        <taxon>Planctomycetota</taxon>
        <taxon>Planctomycetia</taxon>
        <taxon>Pirellulales</taxon>
        <taxon>Lacipirellulaceae</taxon>
        <taxon>Lacipirellula</taxon>
    </lineage>
</organism>
<accession>A0A517TXU0</accession>
<dbReference type="EMBL" id="CP036339">
    <property type="protein sequence ID" value="QDT73169.1"/>
    <property type="molecule type" value="Genomic_DNA"/>
</dbReference>
<dbReference type="KEGG" id="llh:I41_23580"/>
<reference evidence="3 4" key="1">
    <citation type="submission" date="2019-02" db="EMBL/GenBank/DDBJ databases">
        <title>Deep-cultivation of Planctomycetes and their phenomic and genomic characterization uncovers novel biology.</title>
        <authorList>
            <person name="Wiegand S."/>
            <person name="Jogler M."/>
            <person name="Boedeker C."/>
            <person name="Pinto D."/>
            <person name="Vollmers J."/>
            <person name="Rivas-Marin E."/>
            <person name="Kohn T."/>
            <person name="Peeters S.H."/>
            <person name="Heuer A."/>
            <person name="Rast P."/>
            <person name="Oberbeckmann S."/>
            <person name="Bunk B."/>
            <person name="Jeske O."/>
            <person name="Meyerdierks A."/>
            <person name="Storesund J.E."/>
            <person name="Kallscheuer N."/>
            <person name="Luecker S."/>
            <person name="Lage O.M."/>
            <person name="Pohl T."/>
            <person name="Merkel B.J."/>
            <person name="Hornburger P."/>
            <person name="Mueller R.-W."/>
            <person name="Bruemmer F."/>
            <person name="Labrenz M."/>
            <person name="Spormann A.M."/>
            <person name="Op den Camp H."/>
            <person name="Overmann J."/>
            <person name="Amann R."/>
            <person name="Jetten M.S.M."/>
            <person name="Mascher T."/>
            <person name="Medema M.H."/>
            <person name="Devos D.P."/>
            <person name="Kaster A.-K."/>
            <person name="Ovreas L."/>
            <person name="Rohde M."/>
            <person name="Galperin M.Y."/>
            <person name="Jogler C."/>
        </authorList>
    </citation>
    <scope>NUCLEOTIDE SEQUENCE [LARGE SCALE GENOMIC DNA]</scope>
    <source>
        <strain evidence="3 4">I41</strain>
    </source>
</reference>
<dbReference type="Pfam" id="PF07589">
    <property type="entry name" value="PEP-CTERM"/>
    <property type="match status" value="1"/>
</dbReference>
<feature type="signal peptide" evidence="1">
    <location>
        <begin position="1"/>
        <end position="21"/>
    </location>
</feature>
<dbReference type="NCBIfam" id="TIGR02595">
    <property type="entry name" value="PEP_CTERM"/>
    <property type="match status" value="1"/>
</dbReference>
<evidence type="ECO:0000256" key="1">
    <source>
        <dbReference type="SAM" id="SignalP"/>
    </source>
</evidence>
<proteinExistence type="predicted"/>
<dbReference type="Proteomes" id="UP000317909">
    <property type="component" value="Chromosome"/>
</dbReference>